<dbReference type="OrthoDB" id="7840273at2"/>
<name>A0A0P1ILP0_9RHOB</name>
<dbReference type="InterPro" id="IPR029058">
    <property type="entry name" value="AB_hydrolase_fold"/>
</dbReference>
<evidence type="ECO:0008006" key="3">
    <source>
        <dbReference type="Google" id="ProtNLM"/>
    </source>
</evidence>
<keyword evidence="2" id="KW-1185">Reference proteome</keyword>
<reference evidence="2" key="1">
    <citation type="submission" date="2015-09" db="EMBL/GenBank/DDBJ databases">
        <authorList>
            <person name="Rodrigo-Torres Lidia"/>
            <person name="Arahal R.David."/>
        </authorList>
    </citation>
    <scope>NUCLEOTIDE SEQUENCE [LARGE SCALE GENOMIC DNA]</scope>
    <source>
        <strain evidence="2">CECT 5114</strain>
    </source>
</reference>
<dbReference type="STRING" id="1715691.TA5113_00865"/>
<accession>A0A0P1ILP0</accession>
<gene>
    <name evidence="1" type="ORF">TA5114_00240</name>
</gene>
<dbReference type="EMBL" id="CYUE01000002">
    <property type="protein sequence ID" value="CUK24457.1"/>
    <property type="molecule type" value="Genomic_DNA"/>
</dbReference>
<dbReference type="Proteomes" id="UP000051184">
    <property type="component" value="Unassembled WGS sequence"/>
</dbReference>
<dbReference type="SUPFAM" id="SSF53474">
    <property type="entry name" value="alpha/beta-Hydrolases"/>
    <property type="match status" value="1"/>
</dbReference>
<protein>
    <recommendedName>
        <fullName evidence="3">Phosphoadenosine phosphosulfate reductase</fullName>
    </recommendedName>
</protein>
<dbReference type="RefSeq" id="WP_058313466.1">
    <property type="nucleotide sequence ID" value="NZ_CYTO01000008.1"/>
</dbReference>
<evidence type="ECO:0000313" key="2">
    <source>
        <dbReference type="Proteomes" id="UP000051184"/>
    </source>
</evidence>
<proteinExistence type="predicted"/>
<evidence type="ECO:0000313" key="1">
    <source>
        <dbReference type="EMBL" id="CUK24457.1"/>
    </source>
</evidence>
<dbReference type="Gene3D" id="3.40.50.1820">
    <property type="entry name" value="alpha/beta hydrolase"/>
    <property type="match status" value="1"/>
</dbReference>
<dbReference type="AlphaFoldDB" id="A0A0P1ILP0"/>
<sequence length="308" mass="36215">MNEATPVEIPKSDWRQSLRKLGDEKGFYEDLGDQHTALFVEGGDTLIVTFENLDHVYNFTDDRMPWGYGFVTGRGWSMLGLMAHDWTWYRDEAVFDFFDRLRDEGFFDRFKQVVFYGASMGAYAAAGFSSAAPGATVILISPQATLCREIAPWEYRYVKAWRRDFNSRYGYAPDYLHKAKAAYLFYDPRMPQDAMHATLFGGENLTKFRCRFFGHRMASLWLQMGVLKDIIDGCVEGTLDRNRFYALMRERRKSGRYMREFLTTLEQKDNPRRIAYFCEALLNRRRGPRFRQALNDAKAKLKKRRKRR</sequence>
<organism evidence="1 2">
    <name type="scientific">Cognatishimia activa</name>
    <dbReference type="NCBI Taxonomy" id="1715691"/>
    <lineage>
        <taxon>Bacteria</taxon>
        <taxon>Pseudomonadati</taxon>
        <taxon>Pseudomonadota</taxon>
        <taxon>Alphaproteobacteria</taxon>
        <taxon>Rhodobacterales</taxon>
        <taxon>Paracoccaceae</taxon>
        <taxon>Cognatishimia</taxon>
    </lineage>
</organism>